<dbReference type="EMBL" id="MCFL01000035">
    <property type="protein sequence ID" value="ORZ33551.1"/>
    <property type="molecule type" value="Genomic_DNA"/>
</dbReference>
<dbReference type="Pfam" id="PF07004">
    <property type="entry name" value="SHIPPO-rpt"/>
    <property type="match status" value="4"/>
</dbReference>
<proteinExistence type="predicted"/>
<protein>
    <submittedName>
        <fullName evidence="2">Uncharacterized protein</fullName>
    </submittedName>
</protein>
<dbReference type="Proteomes" id="UP000193411">
    <property type="component" value="Unassembled WGS sequence"/>
</dbReference>
<dbReference type="OrthoDB" id="429991at2759"/>
<feature type="region of interest" description="Disordered" evidence="1">
    <location>
        <begin position="1"/>
        <end position="40"/>
    </location>
</feature>
<dbReference type="PANTHER" id="PTHR21580:SF28">
    <property type="entry name" value="BOREALIN N-TERMINAL DOMAIN-CONTAINING PROTEIN-RELATED"/>
    <property type="match status" value="1"/>
</dbReference>
<name>A0A1Y2HI53_9FUNG</name>
<keyword evidence="3" id="KW-1185">Reference proteome</keyword>
<dbReference type="InterPro" id="IPR010736">
    <property type="entry name" value="SHIPPO-rpt"/>
</dbReference>
<dbReference type="AlphaFoldDB" id="A0A1Y2HI53"/>
<evidence type="ECO:0000256" key="1">
    <source>
        <dbReference type="SAM" id="MobiDB-lite"/>
    </source>
</evidence>
<dbReference type="PANTHER" id="PTHR21580">
    <property type="entry name" value="SHIPPO-1-RELATED"/>
    <property type="match status" value="1"/>
</dbReference>
<evidence type="ECO:0000313" key="3">
    <source>
        <dbReference type="Proteomes" id="UP000193411"/>
    </source>
</evidence>
<evidence type="ECO:0000313" key="2">
    <source>
        <dbReference type="EMBL" id="ORZ33551.1"/>
    </source>
</evidence>
<dbReference type="InterPro" id="IPR051291">
    <property type="entry name" value="CIMAP"/>
</dbReference>
<comment type="caution">
    <text evidence="2">The sequence shown here is derived from an EMBL/GenBank/DDBJ whole genome shotgun (WGS) entry which is preliminary data.</text>
</comment>
<reference evidence="2 3" key="1">
    <citation type="submission" date="2016-07" db="EMBL/GenBank/DDBJ databases">
        <title>Pervasive Adenine N6-methylation of Active Genes in Fungi.</title>
        <authorList>
            <consortium name="DOE Joint Genome Institute"/>
            <person name="Mondo S.J."/>
            <person name="Dannebaum R.O."/>
            <person name="Kuo R.C."/>
            <person name="Labutti K."/>
            <person name="Haridas S."/>
            <person name="Kuo A."/>
            <person name="Salamov A."/>
            <person name="Ahrendt S.R."/>
            <person name="Lipzen A."/>
            <person name="Sullivan W."/>
            <person name="Andreopoulos W.B."/>
            <person name="Clum A."/>
            <person name="Lindquist E."/>
            <person name="Daum C."/>
            <person name="Ramamoorthy G.K."/>
            <person name="Gryganskyi A."/>
            <person name="Culley D."/>
            <person name="Magnuson J.K."/>
            <person name="James T.Y."/>
            <person name="O'Malley M.A."/>
            <person name="Stajich J.E."/>
            <person name="Spatafora J.W."/>
            <person name="Visel A."/>
            <person name="Grigoriev I.V."/>
        </authorList>
    </citation>
    <scope>NUCLEOTIDE SEQUENCE [LARGE SCALE GENOMIC DNA]</scope>
    <source>
        <strain evidence="2 3">PL171</strain>
    </source>
</reference>
<organism evidence="2 3">
    <name type="scientific">Catenaria anguillulae PL171</name>
    <dbReference type="NCBI Taxonomy" id="765915"/>
    <lineage>
        <taxon>Eukaryota</taxon>
        <taxon>Fungi</taxon>
        <taxon>Fungi incertae sedis</taxon>
        <taxon>Blastocladiomycota</taxon>
        <taxon>Blastocladiomycetes</taxon>
        <taxon>Blastocladiales</taxon>
        <taxon>Catenariaceae</taxon>
        <taxon>Catenaria</taxon>
    </lineage>
</organism>
<gene>
    <name evidence="2" type="ORF">BCR44DRAFT_1438197</name>
</gene>
<feature type="compositionally biased region" description="Polar residues" evidence="1">
    <location>
        <begin position="21"/>
        <end position="31"/>
    </location>
</feature>
<sequence length="289" mass="30135">MADASKSKSASAPPSPAKPNRGTSASPQKSNLPDIPHHTQVEGIPIAAKFKGPGPVYSLPPTIGINAKYIGQRAPAFSFGVKIPLKAASIGPGPAAFSPRGGFKKVRSDGRAVIFHANPNAGPAEVDLDNPGPAKYQVTATNSVVPRAPAYTITSRPPPEKPPAIPGPAAYCPPTSVGMKQITVASSPAPTIAPGRTVKMEDKSPGPAAYQPVSPNKLGLAPPAYSLGRRWDKDSELGYDVAKTIPGPGAYNPTLRNKSAAPMYSFRQKHSEYEHFVPDDESGNGPLIL</sequence>
<accession>A0A1Y2HI53</accession>